<dbReference type="EMBL" id="LR796497">
    <property type="protein sequence ID" value="CAB4148484.1"/>
    <property type="molecule type" value="Genomic_DNA"/>
</dbReference>
<gene>
    <name evidence="1" type="ORF">UFOVP532_11</name>
</gene>
<accession>A0A6J5MNZ1</accession>
<name>A0A6J5MNZ1_9CAUD</name>
<proteinExistence type="predicted"/>
<reference evidence="1" key="1">
    <citation type="submission" date="2020-04" db="EMBL/GenBank/DDBJ databases">
        <authorList>
            <person name="Chiriac C."/>
            <person name="Salcher M."/>
            <person name="Ghai R."/>
            <person name="Kavagutti S V."/>
        </authorList>
    </citation>
    <scope>NUCLEOTIDE SEQUENCE</scope>
</reference>
<protein>
    <submittedName>
        <fullName evidence="1">Uncharacterized protein</fullName>
    </submittedName>
</protein>
<sequence length="90" mass="10062">MAAGGKREGAGRKSVAEEKKVNEIFLSALKQLKSVDTDEEAKILFAKDLLDTQRGQIFIAEHLFGKPKETVETTHNINDFSIKDVFNINK</sequence>
<organism evidence="1">
    <name type="scientific">uncultured Caudovirales phage</name>
    <dbReference type="NCBI Taxonomy" id="2100421"/>
    <lineage>
        <taxon>Viruses</taxon>
        <taxon>Duplodnaviria</taxon>
        <taxon>Heunggongvirae</taxon>
        <taxon>Uroviricota</taxon>
        <taxon>Caudoviricetes</taxon>
        <taxon>Peduoviridae</taxon>
        <taxon>Maltschvirus</taxon>
        <taxon>Maltschvirus maltsch</taxon>
    </lineage>
</organism>
<evidence type="ECO:0000313" key="1">
    <source>
        <dbReference type="EMBL" id="CAB4148484.1"/>
    </source>
</evidence>